<dbReference type="AlphaFoldDB" id="A0A090LFC9"/>
<dbReference type="GO" id="GO:0004983">
    <property type="term" value="F:neuropeptide Y receptor activity"/>
    <property type="evidence" value="ECO:0007669"/>
    <property type="project" value="InterPro"/>
</dbReference>
<sequence>MDVIVLLNKSDNCIGYSEMYPDPSNHLLAIIIIAIYYTIIFILGLIGNLYIIILTLKHKSLQSVQNIFILNLAISDIFLCLMSIPITPFVNIYKEWIFGSPACRISGSIQGIGIFISTYSLCAIAIDRYYRLVESPKTSLTKIQAIFATLTIWIISFIITFPYIYNMKLVTYNNICGYFCTEDWDNDKHRQIYTIILFFVQGIIPFCIITLCYQQIFAKLHKRANFKILSISQQVNLLSVLTNTVCNDVSLDKIKINKLIEKKKRIEIQKKKITIILILMVMIFACASLPLNIVSIITELDSSGLFILNNGTDITYITNICAHGIAMIICITNPILYALLNPEFRILVMKSLNCYISLFNIGGNSMYFTTEQQEYV</sequence>
<evidence type="ECO:0000313" key="12">
    <source>
        <dbReference type="EMBL" id="CEF68501.1"/>
    </source>
</evidence>
<dbReference type="GO" id="GO:0043005">
    <property type="term" value="C:neuron projection"/>
    <property type="evidence" value="ECO:0007669"/>
    <property type="project" value="TreeGrafter"/>
</dbReference>
<dbReference type="InterPro" id="IPR000276">
    <property type="entry name" value="GPCR_Rhodpsn"/>
</dbReference>
<feature type="domain" description="G-protein coupled receptors family 1 profile" evidence="11">
    <location>
        <begin position="47"/>
        <end position="337"/>
    </location>
</feature>
<name>A0A090LFC9_STRRB</name>
<proteinExistence type="inferred from homology"/>
<reference evidence="14" key="2">
    <citation type="submission" date="2020-12" db="UniProtKB">
        <authorList>
            <consortium name="WormBaseParasite"/>
        </authorList>
    </citation>
    <scope>IDENTIFICATION</scope>
</reference>
<dbReference type="WormBase" id="SRAE_2000315800">
    <property type="protein sequence ID" value="SRP05528"/>
    <property type="gene ID" value="WBGene00263378"/>
</dbReference>
<dbReference type="PANTHER" id="PTHR24235">
    <property type="entry name" value="NEUROPEPTIDE Y RECEPTOR"/>
    <property type="match status" value="1"/>
</dbReference>
<gene>
    <name evidence="12 14 15" type="ORF">SRAE_2000315800</name>
</gene>
<evidence type="ECO:0000256" key="2">
    <source>
        <dbReference type="ARBA" id="ARBA00010663"/>
    </source>
</evidence>
<evidence type="ECO:0000256" key="5">
    <source>
        <dbReference type="ARBA" id="ARBA00023040"/>
    </source>
</evidence>
<evidence type="ECO:0000256" key="7">
    <source>
        <dbReference type="ARBA" id="ARBA00023170"/>
    </source>
</evidence>
<evidence type="ECO:0000256" key="8">
    <source>
        <dbReference type="ARBA" id="ARBA00023224"/>
    </source>
</evidence>
<evidence type="ECO:0000256" key="4">
    <source>
        <dbReference type="ARBA" id="ARBA00022989"/>
    </source>
</evidence>
<evidence type="ECO:0000259" key="11">
    <source>
        <dbReference type="PROSITE" id="PS50262"/>
    </source>
</evidence>
<feature type="transmembrane region" description="Helical" evidence="10">
    <location>
        <begin position="27"/>
        <end position="56"/>
    </location>
</feature>
<dbReference type="GO" id="GO:0042923">
    <property type="term" value="F:neuropeptide binding"/>
    <property type="evidence" value="ECO:0007669"/>
    <property type="project" value="TreeGrafter"/>
</dbReference>
<evidence type="ECO:0000256" key="9">
    <source>
        <dbReference type="RuleBase" id="RU000688"/>
    </source>
</evidence>
<evidence type="ECO:0000256" key="3">
    <source>
        <dbReference type="ARBA" id="ARBA00022692"/>
    </source>
</evidence>
<keyword evidence="8 9" id="KW-0807">Transducer</keyword>
<dbReference type="Pfam" id="PF00001">
    <property type="entry name" value="7tm_1"/>
    <property type="match status" value="1"/>
</dbReference>
<keyword evidence="13" id="KW-1185">Reference proteome</keyword>
<dbReference type="GO" id="GO:0005886">
    <property type="term" value="C:plasma membrane"/>
    <property type="evidence" value="ECO:0007669"/>
    <property type="project" value="TreeGrafter"/>
</dbReference>
<dbReference type="PRINTS" id="PR00237">
    <property type="entry name" value="GPCRRHODOPSN"/>
</dbReference>
<protein>
    <submittedName>
        <fullName evidence="12 14">Prolactin-releasing peptide receptor</fullName>
    </submittedName>
</protein>
<comment type="similarity">
    <text evidence="2 9">Belongs to the G-protein coupled receptor 1 family.</text>
</comment>
<feature type="transmembrane region" description="Helical" evidence="10">
    <location>
        <begin position="192"/>
        <end position="213"/>
    </location>
</feature>
<dbReference type="PROSITE" id="PS00237">
    <property type="entry name" value="G_PROTEIN_RECEP_F1_1"/>
    <property type="match status" value="1"/>
</dbReference>
<evidence type="ECO:0000313" key="13">
    <source>
        <dbReference type="Proteomes" id="UP000035682"/>
    </source>
</evidence>
<accession>A0A090LFC9</accession>
<dbReference type="WBParaSite" id="SRAE_2000315800.1">
    <property type="protein sequence ID" value="SRAE_2000315800.1"/>
    <property type="gene ID" value="WBGene00263378"/>
</dbReference>
<dbReference type="PANTHER" id="PTHR24235:SF27">
    <property type="entry name" value="NEUROPEPTIDE RECEPTOR NPR-1"/>
    <property type="match status" value="1"/>
</dbReference>
<dbReference type="PRINTS" id="PR01012">
    <property type="entry name" value="NRPEPTIDEYR"/>
</dbReference>
<dbReference type="EMBL" id="LN609529">
    <property type="protein sequence ID" value="CEF68501.1"/>
    <property type="molecule type" value="Genomic_DNA"/>
</dbReference>
<dbReference type="OMA" id="HIAKQWY"/>
<feature type="transmembrane region" description="Helical" evidence="10">
    <location>
        <begin position="317"/>
        <end position="340"/>
    </location>
</feature>
<dbReference type="GeneID" id="36380871"/>
<keyword evidence="4 10" id="KW-1133">Transmembrane helix</keyword>
<evidence type="ECO:0000313" key="15">
    <source>
        <dbReference type="WormBase" id="SRAE_2000315800"/>
    </source>
</evidence>
<dbReference type="PROSITE" id="PS50262">
    <property type="entry name" value="G_PROTEIN_RECEP_F1_2"/>
    <property type="match status" value="1"/>
</dbReference>
<comment type="subcellular location">
    <subcellularLocation>
        <location evidence="1">Membrane</location>
        <topology evidence="1">Multi-pass membrane protein</topology>
    </subcellularLocation>
</comment>
<evidence type="ECO:0000256" key="10">
    <source>
        <dbReference type="SAM" id="Phobius"/>
    </source>
</evidence>
<dbReference type="CDD" id="cd15203">
    <property type="entry name" value="7tmA_NPYR-like"/>
    <property type="match status" value="1"/>
</dbReference>
<dbReference type="SUPFAM" id="SSF81321">
    <property type="entry name" value="Family A G protein-coupled receptor-like"/>
    <property type="match status" value="1"/>
</dbReference>
<feature type="transmembrane region" description="Helical" evidence="10">
    <location>
        <begin position="68"/>
        <end position="93"/>
    </location>
</feature>
<dbReference type="RefSeq" id="XP_024507701.1">
    <property type="nucleotide sequence ID" value="XM_024654317.1"/>
</dbReference>
<keyword evidence="7 9" id="KW-0675">Receptor</keyword>
<keyword evidence="5 9" id="KW-0297">G-protein coupled receptor</keyword>
<evidence type="ECO:0000313" key="14">
    <source>
        <dbReference type="WBParaSite" id="SRAE_2000315800.1"/>
    </source>
</evidence>
<dbReference type="Gene3D" id="1.20.1070.10">
    <property type="entry name" value="Rhodopsin 7-helix transmembrane proteins"/>
    <property type="match status" value="1"/>
</dbReference>
<keyword evidence="3 9" id="KW-0812">Transmembrane</keyword>
<feature type="transmembrane region" description="Helical" evidence="10">
    <location>
        <begin position="105"/>
        <end position="126"/>
    </location>
</feature>
<organism evidence="12">
    <name type="scientific">Strongyloides ratti</name>
    <name type="common">Parasitic roundworm</name>
    <dbReference type="NCBI Taxonomy" id="34506"/>
    <lineage>
        <taxon>Eukaryota</taxon>
        <taxon>Metazoa</taxon>
        <taxon>Ecdysozoa</taxon>
        <taxon>Nematoda</taxon>
        <taxon>Chromadorea</taxon>
        <taxon>Rhabditida</taxon>
        <taxon>Tylenchina</taxon>
        <taxon>Panagrolaimomorpha</taxon>
        <taxon>Strongyloidoidea</taxon>
        <taxon>Strongyloididae</taxon>
        <taxon>Strongyloides</taxon>
    </lineage>
</organism>
<reference evidence="12 13" key="1">
    <citation type="submission" date="2014-09" db="EMBL/GenBank/DDBJ databases">
        <authorList>
            <person name="Martin A.A."/>
        </authorList>
    </citation>
    <scope>NUCLEOTIDE SEQUENCE</scope>
    <source>
        <strain evidence="13">ED321</strain>
        <strain evidence="12">ED321 Heterogonic</strain>
    </source>
</reference>
<dbReference type="CTD" id="36380871"/>
<dbReference type="STRING" id="34506.A0A090LFC9"/>
<dbReference type="OrthoDB" id="5975505at2759"/>
<dbReference type="InterPro" id="IPR000611">
    <property type="entry name" value="NPY_rcpt"/>
</dbReference>
<dbReference type="InterPro" id="IPR017452">
    <property type="entry name" value="GPCR_Rhodpsn_7TM"/>
</dbReference>
<dbReference type="Proteomes" id="UP000035682">
    <property type="component" value="Unplaced"/>
</dbReference>
<evidence type="ECO:0000256" key="1">
    <source>
        <dbReference type="ARBA" id="ARBA00004141"/>
    </source>
</evidence>
<feature type="transmembrane region" description="Helical" evidence="10">
    <location>
        <begin position="146"/>
        <end position="165"/>
    </location>
</feature>
<evidence type="ECO:0000256" key="6">
    <source>
        <dbReference type="ARBA" id="ARBA00023136"/>
    </source>
</evidence>
<keyword evidence="6 10" id="KW-0472">Membrane</keyword>
<feature type="transmembrane region" description="Helical" evidence="10">
    <location>
        <begin position="273"/>
        <end position="297"/>
    </location>
</feature>